<comment type="caution">
    <text evidence="2">The sequence shown here is derived from an EMBL/GenBank/DDBJ whole genome shotgun (WGS) entry which is preliminary data.</text>
</comment>
<dbReference type="Pfam" id="PF07004">
    <property type="entry name" value="SHIPPO-rpt"/>
    <property type="match status" value="3"/>
</dbReference>
<sequence length="194" mass="21536">WTQREEQIARSLPGPGNYNAKVDMPKPLKKTADAPFVSTSDRWRSHTAPPAAPESSATLQGISRPIKGDPAALGPGKYNLPDQWSKVGKPTHRYRSPAFGSDVKQHQTPIFGHIGGGVTTPGPGRYDNTKDEDKVFKPLTIPPKETVFGSQVRFSRRQCVVPWFSMRRCVVPKFSRDSLRFPGQISKTQCLVPR</sequence>
<organism evidence="2 3">
    <name type="scientific">Dunaliella salina</name>
    <name type="common">Green alga</name>
    <name type="synonym">Protococcus salinus</name>
    <dbReference type="NCBI Taxonomy" id="3046"/>
    <lineage>
        <taxon>Eukaryota</taxon>
        <taxon>Viridiplantae</taxon>
        <taxon>Chlorophyta</taxon>
        <taxon>core chlorophytes</taxon>
        <taxon>Chlorophyceae</taxon>
        <taxon>CS clade</taxon>
        <taxon>Chlamydomonadales</taxon>
        <taxon>Dunaliellaceae</taxon>
        <taxon>Dunaliella</taxon>
    </lineage>
</organism>
<dbReference type="InterPro" id="IPR010736">
    <property type="entry name" value="SHIPPO-rpt"/>
</dbReference>
<proteinExistence type="predicted"/>
<keyword evidence="3" id="KW-1185">Reference proteome</keyword>
<feature type="compositionally biased region" description="Basic and acidic residues" evidence="1">
    <location>
        <begin position="23"/>
        <end position="32"/>
    </location>
</feature>
<name>A0ABQ7H3P8_DUNSA</name>
<reference evidence="2" key="1">
    <citation type="submission" date="2017-08" db="EMBL/GenBank/DDBJ databases">
        <authorList>
            <person name="Polle J.E."/>
            <person name="Barry K."/>
            <person name="Cushman J."/>
            <person name="Schmutz J."/>
            <person name="Tran D."/>
            <person name="Hathwaick L.T."/>
            <person name="Yim W.C."/>
            <person name="Jenkins J."/>
            <person name="Mckie-Krisberg Z.M."/>
            <person name="Prochnik S."/>
            <person name="Lindquist E."/>
            <person name="Dockter R.B."/>
            <person name="Adam C."/>
            <person name="Molina H."/>
            <person name="Bunkerborg J."/>
            <person name="Jin E."/>
            <person name="Buchheim M."/>
            <person name="Magnuson J."/>
        </authorList>
    </citation>
    <scope>NUCLEOTIDE SEQUENCE</scope>
    <source>
        <strain evidence="2">CCAP 19/18</strain>
    </source>
</reference>
<accession>A0ABQ7H3P8</accession>
<dbReference type="Proteomes" id="UP000815325">
    <property type="component" value="Unassembled WGS sequence"/>
</dbReference>
<feature type="region of interest" description="Disordered" evidence="1">
    <location>
        <begin position="1"/>
        <end position="76"/>
    </location>
</feature>
<evidence type="ECO:0000313" key="3">
    <source>
        <dbReference type="Proteomes" id="UP000815325"/>
    </source>
</evidence>
<evidence type="ECO:0000313" key="2">
    <source>
        <dbReference type="EMBL" id="KAF5841426.1"/>
    </source>
</evidence>
<feature type="non-terminal residue" evidence="2">
    <location>
        <position position="1"/>
    </location>
</feature>
<gene>
    <name evidence="2" type="ORF">DUNSADRAFT_13089</name>
</gene>
<evidence type="ECO:0000256" key="1">
    <source>
        <dbReference type="SAM" id="MobiDB-lite"/>
    </source>
</evidence>
<dbReference type="EMBL" id="MU069486">
    <property type="protein sequence ID" value="KAF5841426.1"/>
    <property type="molecule type" value="Genomic_DNA"/>
</dbReference>
<protein>
    <submittedName>
        <fullName evidence="2">Uncharacterized protein</fullName>
    </submittedName>
</protein>